<dbReference type="Gene3D" id="1.10.357.10">
    <property type="entry name" value="Tetracycline Repressor, domain 2"/>
    <property type="match status" value="1"/>
</dbReference>
<dbReference type="InterPro" id="IPR009057">
    <property type="entry name" value="Homeodomain-like_sf"/>
</dbReference>
<dbReference type="Proteomes" id="UP000586042">
    <property type="component" value="Unassembled WGS sequence"/>
</dbReference>
<feature type="domain" description="HTH tetR-type" evidence="5">
    <location>
        <begin position="13"/>
        <end position="73"/>
    </location>
</feature>
<organism evidence="6 7">
    <name type="scientific">Nonomuraea montanisoli</name>
    <dbReference type="NCBI Taxonomy" id="2741721"/>
    <lineage>
        <taxon>Bacteria</taxon>
        <taxon>Bacillati</taxon>
        <taxon>Actinomycetota</taxon>
        <taxon>Actinomycetes</taxon>
        <taxon>Streptosporangiales</taxon>
        <taxon>Streptosporangiaceae</taxon>
        <taxon>Nonomuraea</taxon>
    </lineage>
</organism>
<dbReference type="PANTHER" id="PTHR30055:SF234">
    <property type="entry name" value="HTH-TYPE TRANSCRIPTIONAL REGULATOR BETI"/>
    <property type="match status" value="1"/>
</dbReference>
<evidence type="ECO:0000259" key="5">
    <source>
        <dbReference type="PROSITE" id="PS50977"/>
    </source>
</evidence>
<keyword evidence="2 4" id="KW-0238">DNA-binding</keyword>
<dbReference type="EMBL" id="JABWGN010000006">
    <property type="protein sequence ID" value="NUW33361.1"/>
    <property type="molecule type" value="Genomic_DNA"/>
</dbReference>
<dbReference type="RefSeq" id="WP_175590783.1">
    <property type="nucleotide sequence ID" value="NZ_JABWGN010000006.1"/>
</dbReference>
<dbReference type="PANTHER" id="PTHR30055">
    <property type="entry name" value="HTH-TYPE TRANSCRIPTIONAL REGULATOR RUTR"/>
    <property type="match status" value="1"/>
</dbReference>
<dbReference type="AlphaFoldDB" id="A0A7Y6M4A1"/>
<protein>
    <submittedName>
        <fullName evidence="6">TetR family transcriptional regulator</fullName>
    </submittedName>
</protein>
<gene>
    <name evidence="6" type="ORF">HTZ77_18275</name>
</gene>
<evidence type="ECO:0000256" key="3">
    <source>
        <dbReference type="ARBA" id="ARBA00023163"/>
    </source>
</evidence>
<dbReference type="GO" id="GO:0003700">
    <property type="term" value="F:DNA-binding transcription factor activity"/>
    <property type="evidence" value="ECO:0007669"/>
    <property type="project" value="TreeGrafter"/>
</dbReference>
<dbReference type="PROSITE" id="PS50977">
    <property type="entry name" value="HTH_TETR_2"/>
    <property type="match status" value="1"/>
</dbReference>
<dbReference type="Pfam" id="PF17754">
    <property type="entry name" value="TetR_C_14"/>
    <property type="match status" value="1"/>
</dbReference>
<proteinExistence type="predicted"/>
<dbReference type="InterPro" id="IPR041347">
    <property type="entry name" value="MftR_C"/>
</dbReference>
<keyword evidence="7" id="KW-1185">Reference proteome</keyword>
<name>A0A7Y6M4A1_9ACTN</name>
<dbReference type="InterPro" id="IPR050109">
    <property type="entry name" value="HTH-type_TetR-like_transc_reg"/>
</dbReference>
<dbReference type="GO" id="GO:0000976">
    <property type="term" value="F:transcription cis-regulatory region binding"/>
    <property type="evidence" value="ECO:0007669"/>
    <property type="project" value="TreeGrafter"/>
</dbReference>
<comment type="caution">
    <text evidence="6">The sequence shown here is derived from an EMBL/GenBank/DDBJ whole genome shotgun (WGS) entry which is preliminary data.</text>
</comment>
<evidence type="ECO:0000256" key="1">
    <source>
        <dbReference type="ARBA" id="ARBA00023015"/>
    </source>
</evidence>
<evidence type="ECO:0000256" key="4">
    <source>
        <dbReference type="PROSITE-ProRule" id="PRU00335"/>
    </source>
</evidence>
<reference evidence="6 7" key="1">
    <citation type="submission" date="2020-06" db="EMBL/GenBank/DDBJ databases">
        <title>Nonomuraea sp. SMC257, a novel actinomycete isolated from soil.</title>
        <authorList>
            <person name="Chanama M."/>
        </authorList>
    </citation>
    <scope>NUCLEOTIDE SEQUENCE [LARGE SCALE GENOMIC DNA]</scope>
    <source>
        <strain evidence="6 7">SMC257</strain>
    </source>
</reference>
<evidence type="ECO:0000313" key="7">
    <source>
        <dbReference type="Proteomes" id="UP000586042"/>
    </source>
</evidence>
<keyword evidence="3" id="KW-0804">Transcription</keyword>
<accession>A0A7Y6M4A1</accession>
<evidence type="ECO:0000313" key="6">
    <source>
        <dbReference type="EMBL" id="NUW33361.1"/>
    </source>
</evidence>
<dbReference type="InterPro" id="IPR001647">
    <property type="entry name" value="HTH_TetR"/>
</dbReference>
<dbReference type="SUPFAM" id="SSF46689">
    <property type="entry name" value="Homeodomain-like"/>
    <property type="match status" value="1"/>
</dbReference>
<dbReference type="Gene3D" id="1.10.10.60">
    <property type="entry name" value="Homeodomain-like"/>
    <property type="match status" value="1"/>
</dbReference>
<sequence>MATTMGRRERKKAQTRRALSEAALRLFGEHGYDGVTVAQIADEADVSIATLFAHVPDGKEALIFDDGAERHVWLVAALRDRPSGQPVLEALRRSMAARGPFTDDLPPELRRKRDLIVSTPALREYSRKLWIASEGALAEAIAAESGRDTSDMTVRALARYVLEIPELAGAEPDPLAALNAIFDLLASGWPESPEEA</sequence>
<keyword evidence="1" id="KW-0805">Transcription regulation</keyword>
<dbReference type="Pfam" id="PF00440">
    <property type="entry name" value="TetR_N"/>
    <property type="match status" value="1"/>
</dbReference>
<evidence type="ECO:0000256" key="2">
    <source>
        <dbReference type="ARBA" id="ARBA00023125"/>
    </source>
</evidence>
<feature type="DNA-binding region" description="H-T-H motif" evidence="4">
    <location>
        <begin position="36"/>
        <end position="55"/>
    </location>
</feature>